<dbReference type="InterPro" id="IPR025262">
    <property type="entry name" value="QseG"/>
</dbReference>
<reference evidence="2 3" key="1">
    <citation type="submission" date="2023-08" db="EMBL/GenBank/DDBJ databases">
        <authorList>
            <person name="Dale J."/>
        </authorList>
    </citation>
    <scope>NUCLEOTIDE SEQUENCE [LARGE SCALE GENOMIC DNA]</scope>
    <source>
        <strain evidence="2 3">2023EL-00788</strain>
    </source>
</reference>
<proteinExistence type="predicted"/>
<keyword evidence="3" id="KW-1185">Reference proteome</keyword>
<sequence length="252" mass="28230">MNLCLVSMSHVFSRAVRAVFSSKKLRLGLPCLLLAGCVSHAPTSAISDKQDARWPENQLADFLTTGCDDIWNLSGHDVEANPLFWLRGIDCSQRLAPTTARARAAMWDDDTWQDAFKRAILLADAKITPVERRANTSRLDGLAASIPAQVRPVYQLWRDGQVQQLQLAEERSRYSKLQQSSDAELDTLRQQQDYLRAQLDTTTRKLENLTDIERQLSTRKPASNYLPDGSKGSSPSTSPDQDSDTKQEDVKP</sequence>
<feature type="region of interest" description="Disordered" evidence="1">
    <location>
        <begin position="210"/>
        <end position="252"/>
    </location>
</feature>
<comment type="caution">
    <text evidence="2">The sequence shown here is derived from an EMBL/GenBank/DDBJ whole genome shotgun (WGS) entry which is preliminary data.</text>
</comment>
<dbReference type="RefSeq" id="WP_274416250.1">
    <property type="nucleotide sequence ID" value="NZ_DAMBRZ010000209.1"/>
</dbReference>
<dbReference type="Proteomes" id="UP001225042">
    <property type="component" value="Unassembled WGS sequence"/>
</dbReference>
<evidence type="ECO:0000313" key="2">
    <source>
        <dbReference type="EMBL" id="MDQ2254566.1"/>
    </source>
</evidence>
<keyword evidence="2" id="KW-0449">Lipoprotein</keyword>
<dbReference type="Pfam" id="PF13942">
    <property type="entry name" value="Lipoprotein_20"/>
    <property type="match status" value="1"/>
</dbReference>
<protein>
    <submittedName>
        <fullName evidence="2">Two-component system QseEF-associated lipoprotein QseG</fullName>
    </submittedName>
</protein>
<dbReference type="NCBIfam" id="NF007997">
    <property type="entry name" value="PRK10722.1"/>
    <property type="match status" value="1"/>
</dbReference>
<name>A0AAW8H182_9ENTR</name>
<dbReference type="EMBL" id="JAVDKS010000001">
    <property type="protein sequence ID" value="MDQ2254566.1"/>
    <property type="molecule type" value="Genomic_DNA"/>
</dbReference>
<accession>A0AAW8H182</accession>
<organism evidence="2 3">
    <name type="scientific">Enterobacter soli</name>
    <dbReference type="NCBI Taxonomy" id="885040"/>
    <lineage>
        <taxon>Bacteria</taxon>
        <taxon>Pseudomonadati</taxon>
        <taxon>Pseudomonadota</taxon>
        <taxon>Gammaproteobacteria</taxon>
        <taxon>Enterobacterales</taxon>
        <taxon>Enterobacteriaceae</taxon>
        <taxon>Enterobacter</taxon>
    </lineage>
</organism>
<gene>
    <name evidence="2" type="primary">qseG</name>
    <name evidence="2" type="ORF">RBJ67_00180</name>
</gene>
<feature type="compositionally biased region" description="Basic and acidic residues" evidence="1">
    <location>
        <begin position="243"/>
        <end position="252"/>
    </location>
</feature>
<evidence type="ECO:0000313" key="3">
    <source>
        <dbReference type="Proteomes" id="UP001225042"/>
    </source>
</evidence>
<dbReference type="AlphaFoldDB" id="A0AAW8H182"/>
<evidence type="ECO:0000256" key="1">
    <source>
        <dbReference type="SAM" id="MobiDB-lite"/>
    </source>
</evidence>